<dbReference type="EMBL" id="CAMGYJ010000009">
    <property type="protein sequence ID" value="CAI0470251.1"/>
    <property type="molecule type" value="Genomic_DNA"/>
</dbReference>
<dbReference type="Gene3D" id="3.40.50.10330">
    <property type="entry name" value="Probable inorganic polyphosphate/atp-NAD kinase, domain 1"/>
    <property type="match status" value="1"/>
</dbReference>
<proteinExistence type="predicted"/>
<dbReference type="PANTHER" id="PTHR12358:SF54">
    <property type="entry name" value="SPHINGOSINE KINASE RELATED PROTEIN"/>
    <property type="match status" value="1"/>
</dbReference>
<evidence type="ECO:0008006" key="3">
    <source>
        <dbReference type="Google" id="ProtNLM"/>
    </source>
</evidence>
<evidence type="ECO:0000313" key="1">
    <source>
        <dbReference type="EMBL" id="CAI0470251.1"/>
    </source>
</evidence>
<accession>A0AAV0PHD1</accession>
<dbReference type="Proteomes" id="UP001154282">
    <property type="component" value="Unassembled WGS sequence"/>
</dbReference>
<evidence type="ECO:0000313" key="2">
    <source>
        <dbReference type="Proteomes" id="UP001154282"/>
    </source>
</evidence>
<dbReference type="GO" id="GO:0006629">
    <property type="term" value="P:lipid metabolic process"/>
    <property type="evidence" value="ECO:0007669"/>
    <property type="project" value="UniProtKB-ARBA"/>
</dbReference>
<name>A0AAV0PHD1_9ROSI</name>
<organism evidence="1 2">
    <name type="scientific">Linum tenue</name>
    <dbReference type="NCBI Taxonomy" id="586396"/>
    <lineage>
        <taxon>Eukaryota</taxon>
        <taxon>Viridiplantae</taxon>
        <taxon>Streptophyta</taxon>
        <taxon>Embryophyta</taxon>
        <taxon>Tracheophyta</taxon>
        <taxon>Spermatophyta</taxon>
        <taxon>Magnoliopsida</taxon>
        <taxon>eudicotyledons</taxon>
        <taxon>Gunneridae</taxon>
        <taxon>Pentapetalae</taxon>
        <taxon>rosids</taxon>
        <taxon>fabids</taxon>
        <taxon>Malpighiales</taxon>
        <taxon>Linaceae</taxon>
        <taxon>Linum</taxon>
    </lineage>
</organism>
<gene>
    <name evidence="1" type="ORF">LITE_LOCUS38494</name>
</gene>
<protein>
    <recommendedName>
        <fullName evidence="3">DAGKc domain-containing protein</fullName>
    </recommendedName>
</protein>
<reference evidence="1" key="1">
    <citation type="submission" date="2022-08" db="EMBL/GenBank/DDBJ databases">
        <authorList>
            <person name="Gutierrez-Valencia J."/>
        </authorList>
    </citation>
    <scope>NUCLEOTIDE SEQUENCE</scope>
</reference>
<dbReference type="PANTHER" id="PTHR12358">
    <property type="entry name" value="SPHINGOSINE KINASE"/>
    <property type="match status" value="1"/>
</dbReference>
<sequence length="232" mass="25844">MLCCFQITSGRGILSPRSSTSSSSMAANPFLVRAESRSMATSSDLSLDRSLFSASDSSSSHRRELVFVVNPRGANGRTGKQWKKLLPYLRSRLDKDCKICESLTSGPYHAIDITRERLMLAFGNSVKGHKRRCGCCYCSWRGRYFARGATSFPCNIHFSVTQPLLYLCCLSTFAISRWSTVSFGLGNLLPIMKETLHAQQPLASFPWVLVQISPELWAGKKLVVLHFVAVFC</sequence>
<comment type="caution">
    <text evidence="1">The sequence shown here is derived from an EMBL/GenBank/DDBJ whole genome shotgun (WGS) entry which is preliminary data.</text>
</comment>
<dbReference type="InterPro" id="IPR050187">
    <property type="entry name" value="Lipid_Phosphate_FormReg"/>
</dbReference>
<dbReference type="AlphaFoldDB" id="A0AAV0PHD1"/>
<keyword evidence="2" id="KW-1185">Reference proteome</keyword>
<dbReference type="InterPro" id="IPR017438">
    <property type="entry name" value="ATP-NAD_kinase_N"/>
</dbReference>